<dbReference type="InterPro" id="IPR014001">
    <property type="entry name" value="Helicase_ATP-bd"/>
</dbReference>
<evidence type="ECO:0000313" key="2">
    <source>
        <dbReference type="EMBL" id="OPH10345.1"/>
    </source>
</evidence>
<proteinExistence type="predicted"/>
<dbReference type="GO" id="GO:0006289">
    <property type="term" value="P:nucleotide-excision repair"/>
    <property type="evidence" value="ECO:0007669"/>
    <property type="project" value="TreeGrafter"/>
</dbReference>
<dbReference type="PANTHER" id="PTHR47957:SF3">
    <property type="entry name" value="ATP-DEPENDENT HELICASE HRQ1"/>
    <property type="match status" value="1"/>
</dbReference>
<dbReference type="RefSeq" id="WP_079290919.1">
    <property type="nucleotide sequence ID" value="NZ_MTPU01000026.1"/>
</dbReference>
<dbReference type="InterPro" id="IPR027417">
    <property type="entry name" value="P-loop_NTPase"/>
</dbReference>
<organism evidence="2 3">
    <name type="scientific">Cylindrospermopsis raciborskii CENA302</name>
    <dbReference type="NCBI Taxonomy" id="1170768"/>
    <lineage>
        <taxon>Bacteria</taxon>
        <taxon>Bacillati</taxon>
        <taxon>Cyanobacteriota</taxon>
        <taxon>Cyanophyceae</taxon>
        <taxon>Nostocales</taxon>
        <taxon>Aphanizomenonaceae</taxon>
        <taxon>Cylindrospermopsis</taxon>
    </lineage>
</organism>
<dbReference type="AlphaFoldDB" id="A0A9Q5WA73"/>
<dbReference type="InterPro" id="IPR017575">
    <property type="entry name" value="CRISPR-assoc_helicase_Cas3"/>
</dbReference>
<evidence type="ECO:0000313" key="3">
    <source>
        <dbReference type="Proteomes" id="UP000190056"/>
    </source>
</evidence>
<gene>
    <name evidence="2" type="ORF">CENA302_05980</name>
</gene>
<dbReference type="Gene3D" id="3.40.50.300">
    <property type="entry name" value="P-loop containing nucleotide triphosphate hydrolases"/>
    <property type="match status" value="2"/>
</dbReference>
<comment type="caution">
    <text evidence="2">The sequence shown here is derived from an EMBL/GenBank/DDBJ whole genome shotgun (WGS) entry which is preliminary data.</text>
</comment>
<dbReference type="GO" id="GO:0005524">
    <property type="term" value="F:ATP binding"/>
    <property type="evidence" value="ECO:0007669"/>
    <property type="project" value="InterPro"/>
</dbReference>
<protein>
    <submittedName>
        <fullName evidence="2">Type I-D CRISPR-associated helicase Cas3</fullName>
    </submittedName>
</protein>
<dbReference type="GO" id="GO:0043138">
    <property type="term" value="F:3'-5' DNA helicase activity"/>
    <property type="evidence" value="ECO:0007669"/>
    <property type="project" value="TreeGrafter"/>
</dbReference>
<accession>A0A9Q5WA73</accession>
<reference evidence="2 3" key="1">
    <citation type="submission" date="2017-01" db="EMBL/GenBank/DDBJ databases">
        <authorList>
            <person name="Abreu V.A."/>
            <person name="Popin R.V."/>
            <person name="Rigonato J."/>
            <person name="Andreote A.P."/>
            <person name="Schaker P.C."/>
            <person name="Hoff-Risseti C."/>
            <person name="Alvarenga D.O."/>
            <person name="Varani A.M."/>
            <person name="Fiore M.F."/>
        </authorList>
    </citation>
    <scope>NUCLEOTIDE SEQUENCE [LARGE SCALE GENOMIC DNA]</scope>
    <source>
        <strain evidence="2 3">CENA302</strain>
    </source>
</reference>
<dbReference type="Proteomes" id="UP000190056">
    <property type="component" value="Unassembled WGS sequence"/>
</dbReference>
<dbReference type="Pfam" id="PF00270">
    <property type="entry name" value="DEAD"/>
    <property type="match status" value="1"/>
</dbReference>
<feature type="domain" description="Helicase ATP-binding" evidence="1">
    <location>
        <begin position="69"/>
        <end position="280"/>
    </location>
</feature>
<dbReference type="GO" id="GO:0036297">
    <property type="term" value="P:interstrand cross-link repair"/>
    <property type="evidence" value="ECO:0007669"/>
    <property type="project" value="TreeGrafter"/>
</dbReference>
<dbReference type="PROSITE" id="PS51192">
    <property type="entry name" value="HELICASE_ATP_BIND_1"/>
    <property type="match status" value="1"/>
</dbReference>
<dbReference type="SMART" id="SM00487">
    <property type="entry name" value="DEXDc"/>
    <property type="match status" value="1"/>
</dbReference>
<dbReference type="NCBIfam" id="TIGR03158">
    <property type="entry name" value="cas3_cyano"/>
    <property type="match status" value="1"/>
</dbReference>
<dbReference type="PANTHER" id="PTHR47957">
    <property type="entry name" value="ATP-DEPENDENT HELICASE HRQ1"/>
    <property type="match status" value="1"/>
</dbReference>
<dbReference type="InterPro" id="IPR011545">
    <property type="entry name" value="DEAD/DEAH_box_helicase_dom"/>
</dbReference>
<dbReference type="GO" id="GO:0003676">
    <property type="term" value="F:nucleic acid binding"/>
    <property type="evidence" value="ECO:0007669"/>
    <property type="project" value="InterPro"/>
</dbReference>
<evidence type="ECO:0000259" key="1">
    <source>
        <dbReference type="PROSITE" id="PS51192"/>
    </source>
</evidence>
<dbReference type="EMBL" id="MTPU01000026">
    <property type="protein sequence ID" value="OPH10345.1"/>
    <property type="molecule type" value="Genomic_DNA"/>
</dbReference>
<dbReference type="SUPFAM" id="SSF52540">
    <property type="entry name" value="P-loop containing nucleoside triphosphate hydrolases"/>
    <property type="match status" value="1"/>
</dbReference>
<sequence>MKLKIKPVYYRTDIKTPVPFPGLAKNILPYQHQVQTYCAVSRNQDYDRASKWCRECELVNKCNVAHFNPSSIHNSLCIINSAITGGGKTLASYAHAIEHCLNTSTVNKVLGVYPTNELLHDQKRAITKLFTQIHGRQPIIGLDGDLLIVDGDFLREEREPGERNIKLIEYILGRSKIILTNPDILYLICHHLYANSKENTGRNITAFSILMRDFKTIIFDEFHLYNIKQQASTIWLVGLATQLFANVENKNPHNFIFSSATPLNPREGFGQQLHYLEKFGITTLNIEQQGEKEGRPVMEEINLTLIPANLRAWEGENKAIALLPDIQKLVSENDQHRCLYVMDSVGTARKLKQALSQMFGGENVGEAHGLVQASEKKDALKKVHTTGTSGIEVGIDFTDEYFKDLLLFEGRTSSQFLQRLGRIGRNGRNHANNQVLAIVPPEVFNYFQEYPFLSQELERQIFTSQIKQAFHWFEPERFSKYLDLYAPIESEYTSQIYLKGFEYGRNPHTGKIEETAERKFTRNQLDELIIRLYPGYNRENIGKMLKKLVGNGTISGILGFRSGGGILEHNIYRMMNFEKQSKNLQPLINLEIPYFDILKSKEKNRFPFHSYSLIYLLRRTKCQFIKKETFLDILQQYSNHLEFRKYYNEIDQSQPMIYAIVYDDLPEPRKWYFTQQSQFFFYGYDKQQQEIVKKKTPKLPLGKVKRISGLSVETVKIEESINLSLLNEVLKKRDAIVYVNSGSSFNIAQQKHLPPLFEIMEFQSSEAQHHKAKYHLAFDLNAFFMEVLNCANYDHQIIIS</sequence>
<name>A0A9Q5WA73_9CYAN</name>